<dbReference type="Proteomes" id="UP001652623">
    <property type="component" value="Chromosome 11"/>
</dbReference>
<dbReference type="Gene3D" id="2.60.120.330">
    <property type="entry name" value="B-lactam Antibiotic, Isopenicillin N Synthase, Chain"/>
    <property type="match status" value="1"/>
</dbReference>
<dbReference type="InterPro" id="IPR050231">
    <property type="entry name" value="Iron_ascorbate_oxido_reductase"/>
</dbReference>
<sequence length="377" mass="42945">MVSNPAQPLKRTNEKEDKGLVFDSSVLQHESNIPSQFIWPDHEKPGSDAPELEVPPIDLKGFLSGDSLAISNASRLVNEACRKHGFFHVVNHGVDPQLIEKAHKYMDLFFGMTLSEKQKAQRKIGEHCGYASSFTGRFTSKLPWKETLSLRYCPDEQSSNIVEDYIVNVLSEDFRQFGKVYQEYCEAMNTLALQIMELFGVSLGVGKEYFKEFYENNDSIMRLNYYPKCQKPDETLGTGPHCDPTSLTILHQDQVGGLQVLVDEKWHSIIPLHNAFVVNIGDTFMALSNGIFKSCLHRAVVNNTSVRKSLAFFLCPNKEKVVIPPRSLVNSQNPRLYPDFTWPTLLEFTQKHYRADVTTLIAFSDWINRQDQMKSVL</sequence>
<comment type="similarity">
    <text evidence="3">Belongs to the iron/ascorbate-dependent oxidoreductase family.</text>
</comment>
<keyword evidence="1 3" id="KW-0479">Metal-binding</keyword>
<dbReference type="InterPro" id="IPR044861">
    <property type="entry name" value="IPNS-like_FE2OG_OXY"/>
</dbReference>
<evidence type="ECO:0000256" key="3">
    <source>
        <dbReference type="RuleBase" id="RU003682"/>
    </source>
</evidence>
<name>A0ABM3I6N1_ZIZJJ</name>
<dbReference type="Pfam" id="PF03171">
    <property type="entry name" value="2OG-FeII_Oxy"/>
    <property type="match status" value="1"/>
</dbReference>
<keyword evidence="5" id="KW-1185">Reference proteome</keyword>
<accession>A0ABM3I6N1</accession>
<evidence type="ECO:0000259" key="4">
    <source>
        <dbReference type="PROSITE" id="PS51471"/>
    </source>
</evidence>
<gene>
    <name evidence="6" type="primary">LOC107432623</name>
</gene>
<dbReference type="GeneID" id="107432623"/>
<evidence type="ECO:0000256" key="2">
    <source>
        <dbReference type="ARBA" id="ARBA00023004"/>
    </source>
</evidence>
<dbReference type="PRINTS" id="PR00682">
    <property type="entry name" value="IPNSYNTHASE"/>
</dbReference>
<evidence type="ECO:0000256" key="1">
    <source>
        <dbReference type="ARBA" id="ARBA00022723"/>
    </source>
</evidence>
<keyword evidence="2 3" id="KW-0408">Iron</keyword>
<dbReference type="RefSeq" id="XP_048321649.2">
    <property type="nucleotide sequence ID" value="XM_048465692.2"/>
</dbReference>
<dbReference type="SUPFAM" id="SSF51197">
    <property type="entry name" value="Clavaminate synthase-like"/>
    <property type="match status" value="1"/>
</dbReference>
<organism evidence="5 6">
    <name type="scientific">Ziziphus jujuba</name>
    <name type="common">Chinese jujube</name>
    <name type="synonym">Ziziphus sativa</name>
    <dbReference type="NCBI Taxonomy" id="326968"/>
    <lineage>
        <taxon>Eukaryota</taxon>
        <taxon>Viridiplantae</taxon>
        <taxon>Streptophyta</taxon>
        <taxon>Embryophyta</taxon>
        <taxon>Tracheophyta</taxon>
        <taxon>Spermatophyta</taxon>
        <taxon>Magnoliopsida</taxon>
        <taxon>eudicotyledons</taxon>
        <taxon>Gunneridae</taxon>
        <taxon>Pentapetalae</taxon>
        <taxon>rosids</taxon>
        <taxon>fabids</taxon>
        <taxon>Rosales</taxon>
        <taxon>Rhamnaceae</taxon>
        <taxon>Paliureae</taxon>
        <taxon>Ziziphus</taxon>
    </lineage>
</organism>
<proteinExistence type="inferred from homology"/>
<evidence type="ECO:0000313" key="5">
    <source>
        <dbReference type="Proteomes" id="UP001652623"/>
    </source>
</evidence>
<dbReference type="Pfam" id="PF14226">
    <property type="entry name" value="DIOX_N"/>
    <property type="match status" value="1"/>
</dbReference>
<reference evidence="6" key="1">
    <citation type="submission" date="2025-08" db="UniProtKB">
        <authorList>
            <consortium name="RefSeq"/>
        </authorList>
    </citation>
    <scope>IDENTIFICATION</scope>
    <source>
        <tissue evidence="6">Seedling</tissue>
    </source>
</reference>
<dbReference type="PANTHER" id="PTHR47990">
    <property type="entry name" value="2-OXOGLUTARATE (2OG) AND FE(II)-DEPENDENT OXYGENASE SUPERFAMILY PROTEIN-RELATED"/>
    <property type="match status" value="1"/>
</dbReference>
<dbReference type="InterPro" id="IPR026992">
    <property type="entry name" value="DIOX_N"/>
</dbReference>
<dbReference type="InterPro" id="IPR005123">
    <property type="entry name" value="Oxoglu/Fe-dep_dioxygenase_dom"/>
</dbReference>
<evidence type="ECO:0000313" key="6">
    <source>
        <dbReference type="RefSeq" id="XP_048321649.2"/>
    </source>
</evidence>
<protein>
    <submittedName>
        <fullName evidence="6">Gibberellin 20 oxidase 1-D</fullName>
    </submittedName>
</protein>
<dbReference type="PROSITE" id="PS51471">
    <property type="entry name" value="FE2OG_OXY"/>
    <property type="match status" value="1"/>
</dbReference>
<feature type="domain" description="Fe2OG dioxygenase" evidence="4">
    <location>
        <begin position="216"/>
        <end position="316"/>
    </location>
</feature>
<keyword evidence="3" id="KW-0560">Oxidoreductase</keyword>
<dbReference type="InterPro" id="IPR027443">
    <property type="entry name" value="IPNS-like_sf"/>
</dbReference>